<feature type="transmembrane region" description="Helical" evidence="6">
    <location>
        <begin position="586"/>
        <end position="604"/>
    </location>
</feature>
<protein>
    <submittedName>
        <fullName evidence="8">ABC transporter permease</fullName>
    </submittedName>
</protein>
<dbReference type="PIRSF" id="PIRSF018968">
    <property type="entry name" value="ABC_permease_BceB"/>
    <property type="match status" value="1"/>
</dbReference>
<feature type="transmembrane region" description="Helical" evidence="6">
    <location>
        <begin position="153"/>
        <end position="178"/>
    </location>
</feature>
<gene>
    <name evidence="8" type="ORF">I6U51_21785</name>
</gene>
<feature type="domain" description="ABC3 transporter permease C-terminal" evidence="7">
    <location>
        <begin position="64"/>
        <end position="172"/>
    </location>
</feature>
<feature type="transmembrane region" description="Helical" evidence="6">
    <location>
        <begin position="616"/>
        <end position="638"/>
    </location>
</feature>
<keyword evidence="6" id="KW-0813">Transport</keyword>
<organism evidence="8 9">
    <name type="scientific">Clostridium aciditolerans</name>
    <dbReference type="NCBI Taxonomy" id="339861"/>
    <lineage>
        <taxon>Bacteria</taxon>
        <taxon>Bacillati</taxon>
        <taxon>Bacillota</taxon>
        <taxon>Clostridia</taxon>
        <taxon>Eubacteriales</taxon>
        <taxon>Clostridiaceae</taxon>
        <taxon>Clostridium</taxon>
    </lineage>
</organism>
<feature type="transmembrane region" description="Helical" evidence="6">
    <location>
        <begin position="20"/>
        <end position="41"/>
    </location>
</feature>
<evidence type="ECO:0000256" key="3">
    <source>
        <dbReference type="ARBA" id="ARBA00022692"/>
    </source>
</evidence>
<dbReference type="GO" id="GO:0005886">
    <property type="term" value="C:plasma membrane"/>
    <property type="evidence" value="ECO:0007669"/>
    <property type="project" value="UniProtKB-SubCell"/>
</dbReference>
<evidence type="ECO:0000256" key="1">
    <source>
        <dbReference type="ARBA" id="ARBA00004651"/>
    </source>
</evidence>
<dbReference type="InterPro" id="IPR052536">
    <property type="entry name" value="ABC-4_Integral_Memb_Prot"/>
</dbReference>
<comment type="similarity">
    <text evidence="6">Belongs to the ABC-4 integral membrane protein family.</text>
</comment>
<dbReference type="InterPro" id="IPR003838">
    <property type="entry name" value="ABC3_permease_C"/>
</dbReference>
<dbReference type="AlphaFoldDB" id="A0A934M749"/>
<dbReference type="InterPro" id="IPR027022">
    <property type="entry name" value="ABC_permease_BceB-typ"/>
</dbReference>
<evidence type="ECO:0000313" key="9">
    <source>
        <dbReference type="Proteomes" id="UP000622687"/>
    </source>
</evidence>
<accession>A0A934M749</accession>
<name>A0A934M749_9CLOT</name>
<evidence type="ECO:0000259" key="7">
    <source>
        <dbReference type="Pfam" id="PF02687"/>
    </source>
</evidence>
<keyword evidence="3 6" id="KW-0812">Transmembrane</keyword>
<feature type="transmembrane region" description="Helical" evidence="6">
    <location>
        <begin position="229"/>
        <end position="251"/>
    </location>
</feature>
<evidence type="ECO:0000256" key="2">
    <source>
        <dbReference type="ARBA" id="ARBA00022475"/>
    </source>
</evidence>
<dbReference type="PANTHER" id="PTHR46795:SF1">
    <property type="entry name" value="ABC TRANSPORTER PERMEASE PROTEIN"/>
    <property type="match status" value="1"/>
</dbReference>
<dbReference type="Proteomes" id="UP000622687">
    <property type="component" value="Unassembled WGS sequence"/>
</dbReference>
<keyword evidence="5 6" id="KW-0472">Membrane</keyword>
<feature type="transmembrane region" description="Helical" evidence="6">
    <location>
        <begin position="527"/>
        <end position="552"/>
    </location>
</feature>
<comment type="caution">
    <text evidence="8">The sequence shown here is derived from an EMBL/GenBank/DDBJ whole genome shotgun (WGS) entry which is preliminary data.</text>
</comment>
<dbReference type="PANTHER" id="PTHR46795">
    <property type="entry name" value="ABC TRANSPORTER PERMEASE-RELATED-RELATED"/>
    <property type="match status" value="1"/>
</dbReference>
<proteinExistence type="inferred from homology"/>
<keyword evidence="9" id="KW-1185">Reference proteome</keyword>
<dbReference type="GO" id="GO:0055085">
    <property type="term" value="P:transmembrane transport"/>
    <property type="evidence" value="ECO:0007669"/>
    <property type="project" value="UniProtKB-UniRule"/>
</dbReference>
<dbReference type="RefSeq" id="WP_211144664.1">
    <property type="nucleotide sequence ID" value="NZ_JAEEGB010000041.1"/>
</dbReference>
<evidence type="ECO:0000256" key="4">
    <source>
        <dbReference type="ARBA" id="ARBA00022989"/>
    </source>
</evidence>
<evidence type="ECO:0000256" key="6">
    <source>
        <dbReference type="PIRNR" id="PIRNR018968"/>
    </source>
</evidence>
<dbReference type="Pfam" id="PF02687">
    <property type="entry name" value="FtsX"/>
    <property type="match status" value="1"/>
</dbReference>
<feature type="transmembrane region" description="Helical" evidence="6">
    <location>
        <begin position="110"/>
        <end position="133"/>
    </location>
</feature>
<feature type="transmembrane region" description="Helical" evidence="6">
    <location>
        <begin position="53"/>
        <end position="76"/>
    </location>
</feature>
<comment type="subcellular location">
    <subcellularLocation>
        <location evidence="1 6">Cell membrane</location>
        <topology evidence="1 6">Multi-pass membrane protein</topology>
    </subcellularLocation>
</comment>
<keyword evidence="2 6" id="KW-1003">Cell membrane</keyword>
<dbReference type="EMBL" id="JAEEGB010000041">
    <property type="protein sequence ID" value="MBI6875308.1"/>
    <property type="molecule type" value="Genomic_DNA"/>
</dbReference>
<evidence type="ECO:0000313" key="8">
    <source>
        <dbReference type="EMBL" id="MBI6875308.1"/>
    </source>
</evidence>
<feature type="transmembrane region" description="Helical" evidence="6">
    <location>
        <begin position="281"/>
        <end position="302"/>
    </location>
</feature>
<reference evidence="8" key="1">
    <citation type="submission" date="2020-12" db="EMBL/GenBank/DDBJ databases">
        <title>Clostridium thailandense sp. nov., a novel acetogenic bacterium isolated from peat land soil in Thailand.</title>
        <authorList>
            <person name="Chaikitkaew S."/>
            <person name="Birkeland N.K."/>
        </authorList>
    </citation>
    <scope>NUCLEOTIDE SEQUENCE</scope>
    <source>
        <strain evidence="8">DSM 17425</strain>
    </source>
</reference>
<keyword evidence="4 6" id="KW-1133">Transmembrane helix</keyword>
<evidence type="ECO:0000256" key="5">
    <source>
        <dbReference type="ARBA" id="ARBA00023136"/>
    </source>
</evidence>
<feature type="transmembrane region" description="Helical" evidence="6">
    <location>
        <begin position="199"/>
        <end position="217"/>
    </location>
</feature>
<sequence length="654" mass="75847">MTFKDIAIKNFKGNIKKYLVYYLCNSFIITMFFIYSTLIFNEKLWTTSQIEKGILQMLIIPNVALAVFCIFFISYAHSSFIKWRKKEFGVFMNLGMTIEDIRKIIIYENIIVAFGAILLGLLTGAVFSRLFFIVITRLLEVRGIAYTIGFKNFIFSVSIFLGIYFVNLITTITTTYKFEIITLLKENRKVQNNRVNNPLLAIVGIVIVVCASIFLYLEFMGRYQGQALLLSTILIPIGVYMIISQFGEILIKLCKKNKKVYYNKLILITYINSKFKDTKKIIFILSMLVAVVIFYVGAMLSFCITAEKSAVDTNTYDISYAEIKDKNIISDEKVKRIIVKNNEKIKAHETLEFIYYYVTNKMPNLYILMTDKEINKLGKTNLRVDKDKFISLCQFERKDETDKKNIEPLKLNFTLNSGTYELYEQAVVYKALFKSSNYCYSNIIVLNESDYNFIKDQKDICALGRFQLYNFNDWKTTRPIVEELKNELDIVNKNVKEIPSALNKHENPLEVASKIGSYNYNKQSATLLLFTSGSLGLFFFIATAIVLFLKLLSDIDNDKKRFNSMYKIGISDEEVKQQIGSELKPLFFIGPVIGIILAFTYTIIFSQDGTSDVRKYFMHSNLIISLVFLFIQILYYFICKKIYSDEILEEFFIQ</sequence>